<dbReference type="AlphaFoldDB" id="A0A4V2UTE0"/>
<gene>
    <name evidence="4" type="ORF">EDD80_11294</name>
</gene>
<dbReference type="EMBL" id="SMAD01000012">
    <property type="protein sequence ID" value="TCS85519.1"/>
    <property type="molecule type" value="Genomic_DNA"/>
</dbReference>
<reference evidence="4 5" key="1">
    <citation type="submission" date="2019-03" db="EMBL/GenBank/DDBJ databases">
        <title>Genomic Encyclopedia of Type Strains, Phase IV (KMG-IV): sequencing the most valuable type-strain genomes for metagenomic binning, comparative biology and taxonomic classification.</title>
        <authorList>
            <person name="Goeker M."/>
        </authorList>
    </citation>
    <scope>NUCLEOTIDE SEQUENCE [LARGE SCALE GENOMIC DNA]</scope>
    <source>
        <strain evidence="4 5">DSM 21100</strain>
    </source>
</reference>
<keyword evidence="1" id="KW-1133">Transmembrane helix</keyword>
<dbReference type="InterPro" id="IPR006860">
    <property type="entry name" value="FecR"/>
</dbReference>
<keyword evidence="1" id="KW-0812">Transmembrane</keyword>
<evidence type="ECO:0000313" key="5">
    <source>
        <dbReference type="Proteomes" id="UP000295807"/>
    </source>
</evidence>
<evidence type="ECO:0000259" key="3">
    <source>
        <dbReference type="Pfam" id="PF16344"/>
    </source>
</evidence>
<dbReference type="OrthoDB" id="1097132at2"/>
<comment type="caution">
    <text evidence="4">The sequence shown here is derived from an EMBL/GenBank/DDBJ whole genome shotgun (WGS) entry which is preliminary data.</text>
</comment>
<dbReference type="Pfam" id="PF16344">
    <property type="entry name" value="FecR_C"/>
    <property type="match status" value="1"/>
</dbReference>
<dbReference type="Gene3D" id="3.55.50.30">
    <property type="match status" value="1"/>
</dbReference>
<evidence type="ECO:0000313" key="4">
    <source>
        <dbReference type="EMBL" id="TCS85519.1"/>
    </source>
</evidence>
<dbReference type="RefSeq" id="WP_132130232.1">
    <property type="nucleotide sequence ID" value="NZ_CP042432.1"/>
</dbReference>
<keyword evidence="1" id="KW-0472">Membrane</keyword>
<dbReference type="InterPro" id="IPR032508">
    <property type="entry name" value="FecR_C"/>
</dbReference>
<dbReference type="Pfam" id="PF04773">
    <property type="entry name" value="FecR"/>
    <property type="match status" value="1"/>
</dbReference>
<evidence type="ECO:0000259" key="2">
    <source>
        <dbReference type="Pfam" id="PF04773"/>
    </source>
</evidence>
<feature type="domain" description="FecR protein" evidence="2">
    <location>
        <begin position="108"/>
        <end position="202"/>
    </location>
</feature>
<name>A0A4V2UTE0_9SPHI</name>
<evidence type="ECO:0000256" key="1">
    <source>
        <dbReference type="SAM" id="Phobius"/>
    </source>
</evidence>
<dbReference type="PANTHER" id="PTHR30273">
    <property type="entry name" value="PERIPLASMIC SIGNAL SENSOR AND SIGMA FACTOR ACTIVATOR FECR-RELATED"/>
    <property type="match status" value="1"/>
</dbReference>
<dbReference type="PANTHER" id="PTHR30273:SF2">
    <property type="entry name" value="PROTEIN FECR"/>
    <property type="match status" value="1"/>
</dbReference>
<organism evidence="4 5">
    <name type="scientific">Anseongella ginsenosidimutans</name>
    <dbReference type="NCBI Taxonomy" id="496056"/>
    <lineage>
        <taxon>Bacteria</taxon>
        <taxon>Pseudomonadati</taxon>
        <taxon>Bacteroidota</taxon>
        <taxon>Sphingobacteriia</taxon>
        <taxon>Sphingobacteriales</taxon>
        <taxon>Sphingobacteriaceae</taxon>
        <taxon>Anseongella</taxon>
    </lineage>
</organism>
<accession>A0A4V2UTE0</accession>
<keyword evidence="5" id="KW-1185">Reference proteome</keyword>
<dbReference type="Proteomes" id="UP000295807">
    <property type="component" value="Unassembled WGS sequence"/>
</dbReference>
<dbReference type="PIRSF" id="PIRSF018266">
    <property type="entry name" value="FecR"/>
    <property type="match status" value="1"/>
</dbReference>
<proteinExistence type="predicted"/>
<feature type="transmembrane region" description="Helical" evidence="1">
    <location>
        <begin position="78"/>
        <end position="95"/>
    </location>
</feature>
<protein>
    <submittedName>
        <fullName evidence="4">FecR family protein</fullName>
    </submittedName>
</protein>
<dbReference type="GO" id="GO:0016989">
    <property type="term" value="F:sigma factor antagonist activity"/>
    <property type="evidence" value="ECO:0007669"/>
    <property type="project" value="TreeGrafter"/>
</dbReference>
<sequence length="320" mass="36802">MSPISRNMLEKYLRGECSPDEEKHVRNWFDLNDAGEYPTVLDEKEYSRKEQKLWGRLTRSLRGAGMSVKGNRRPYRRAIPYAAAVVLLLSVWFAWEQLNPGFWRNGSSYSTASGEVRSFSLPDGTVVTLNAMSRIKIPADYGRKDRSVYLEGEGYFMVQKNPDLAFTVYSNDIATTALGTIFNVSAYPTDGETIVSLHEGSVSVNRKGGEENSVQHMVLEPGEEIICSGNGNFVRKLFNRMERLGWKDQVIYFDQADLQEVIRKLERYYGVSFDYRELEGDNWELTGEYRYVPLKDILESLSFNYGIKYKIEDEQVTLFK</sequence>
<dbReference type="Gene3D" id="2.60.120.1440">
    <property type="match status" value="1"/>
</dbReference>
<dbReference type="InterPro" id="IPR012373">
    <property type="entry name" value="Ferrdict_sens_TM"/>
</dbReference>
<feature type="domain" description="Protein FecR C-terminal" evidence="3">
    <location>
        <begin position="251"/>
        <end position="318"/>
    </location>
</feature>